<keyword evidence="7" id="KW-1185">Reference proteome</keyword>
<evidence type="ECO:0000313" key="6">
    <source>
        <dbReference type="EMBL" id="NXG66231.1"/>
    </source>
</evidence>
<proteinExistence type="predicted"/>
<comment type="caution">
    <text evidence="6">The sequence shown here is derived from an EMBL/GenBank/DDBJ whole genome shotgun (WGS) entry which is preliminary data.</text>
</comment>
<keyword evidence="1" id="KW-0433">Leucine-rich repeat</keyword>
<feature type="transmembrane region" description="Helical" evidence="4">
    <location>
        <begin position="636"/>
        <end position="654"/>
    </location>
</feature>
<dbReference type="FunFam" id="3.80.10.10:FF:000007">
    <property type="entry name" value="Leucine-rich repeat and calponin homology domain-containing protein 1 isoform 3"/>
    <property type="match status" value="1"/>
</dbReference>
<dbReference type="InterPro" id="IPR001611">
    <property type="entry name" value="Leu-rich_rpt"/>
</dbReference>
<keyword evidence="4" id="KW-1133">Transmembrane helix</keyword>
<dbReference type="PROSITE" id="PS50021">
    <property type="entry name" value="CH"/>
    <property type="match status" value="1"/>
</dbReference>
<reference evidence="6 7" key="1">
    <citation type="submission" date="2019-09" db="EMBL/GenBank/DDBJ databases">
        <title>Bird 10,000 Genomes (B10K) Project - Family phase.</title>
        <authorList>
            <person name="Zhang G."/>
        </authorList>
    </citation>
    <scope>NUCLEOTIDE SEQUENCE [LARGE SCALE GENOMIC DNA]</scope>
    <source>
        <strain evidence="6">B10K-DU-001-23</strain>
        <tissue evidence="6">Muscle</tissue>
    </source>
</reference>
<evidence type="ECO:0000256" key="1">
    <source>
        <dbReference type="ARBA" id="ARBA00022614"/>
    </source>
</evidence>
<dbReference type="Proteomes" id="UP000518305">
    <property type="component" value="Unassembled WGS sequence"/>
</dbReference>
<dbReference type="SUPFAM" id="SSF47576">
    <property type="entry name" value="Calponin-homology domain, CH-domain"/>
    <property type="match status" value="1"/>
</dbReference>
<feature type="region of interest" description="Disordered" evidence="3">
    <location>
        <begin position="210"/>
        <end position="248"/>
    </location>
</feature>
<dbReference type="GO" id="GO:0005737">
    <property type="term" value="C:cytoplasm"/>
    <property type="evidence" value="ECO:0007669"/>
    <property type="project" value="TreeGrafter"/>
</dbReference>
<feature type="domain" description="Calponin-homology (CH)" evidence="5">
    <location>
        <begin position="509"/>
        <end position="625"/>
    </location>
</feature>
<feature type="region of interest" description="Disordered" evidence="3">
    <location>
        <begin position="420"/>
        <end position="440"/>
    </location>
</feature>
<dbReference type="PANTHER" id="PTHR48051">
    <property type="match status" value="1"/>
</dbReference>
<dbReference type="SUPFAM" id="SSF52058">
    <property type="entry name" value="L domain-like"/>
    <property type="match status" value="1"/>
</dbReference>
<dbReference type="PANTHER" id="PTHR48051:SF38">
    <property type="entry name" value="LEUCINE RICH REPEATS AND CALPONIN HOMOLOGY DOMAIN CONTAINING 1"/>
    <property type="match status" value="1"/>
</dbReference>
<feature type="non-terminal residue" evidence="6">
    <location>
        <position position="661"/>
    </location>
</feature>
<dbReference type="FunFam" id="1.10.418.10:FF:000021">
    <property type="entry name" value="Leucine-rich repeat and calponin homology domain-containing protein 1 isoform 3"/>
    <property type="match status" value="1"/>
</dbReference>
<feature type="non-terminal residue" evidence="6">
    <location>
        <position position="1"/>
    </location>
</feature>
<sequence>SDLSKNRLTEVPTELCHFVSLETLNLYHNCIKIIPDAIINLQMLTYLNLSRNQLSSLPACLCGLPLKVLIASNNKLGSLPEEIGQLKQLMELDVSCNEITALPQQIGQLKSLKELNVRRNYLEVLPQELVQLPLVKFDFSCNKVLVIPVCFRKMVQLQVLLLENNPLQSPPAQICTKGKVHIFKYLTVQACQIKTADSLYLNAIEQQHLPQPVEESKKDSDSGVGSDNGDKRLSATEPSDEDTVSFNVPMSDIVEEDQVVKEDSGLHANSRKVEFHQGSSHLIVNDKSRETGNQFDESDTLTAEFMSYIKASLAAECDELLRIEEDTQWQTDEIINLSEEQTIDIAMIEQLREAVDLLQDPNRLSMDISMSSGVNLYPMEPATALEFQESTVKCLLKWSFFFFFPNMQNDLIAWNTSGQTAHNENKNKSPTMSPTTNTTIPFGLKPRSADPSLSLPPISFNTLTQAQTWDNFSYSIPSEGDSDNVFLRPQRNLESIDPQFTIRRKMEQMREERELVEQLRENIETRLKICLPEDLGSALMDGVVLCHLVNHVRPRSVGSIHVPSPAVPKLSMAKCRRNVENFLDACRKLGIPEADLCSPYDILQSDIRHIRKTVDTLLALGEKTPQSTSTFRSWDLIGFCLFHILFIVLMYITYHWNVLTA</sequence>
<dbReference type="SMART" id="SM00364">
    <property type="entry name" value="LRR_BAC"/>
    <property type="match status" value="4"/>
</dbReference>
<dbReference type="InterPro" id="IPR001715">
    <property type="entry name" value="CH_dom"/>
</dbReference>
<dbReference type="EMBL" id="VWZJ01012854">
    <property type="protein sequence ID" value="NXG66231.1"/>
    <property type="molecule type" value="Genomic_DNA"/>
</dbReference>
<evidence type="ECO:0000259" key="5">
    <source>
        <dbReference type="PROSITE" id="PS50021"/>
    </source>
</evidence>
<evidence type="ECO:0000256" key="2">
    <source>
        <dbReference type="ARBA" id="ARBA00022737"/>
    </source>
</evidence>
<dbReference type="Pfam" id="PF00307">
    <property type="entry name" value="CH"/>
    <property type="match status" value="1"/>
</dbReference>
<accession>A0A7K9DNC1</accession>
<dbReference type="InterPro" id="IPR050216">
    <property type="entry name" value="LRR_domain-containing"/>
</dbReference>
<dbReference type="OrthoDB" id="6149831at2759"/>
<keyword evidence="2" id="KW-0677">Repeat</keyword>
<dbReference type="PROSITE" id="PS51450">
    <property type="entry name" value="LRR"/>
    <property type="match status" value="2"/>
</dbReference>
<dbReference type="SMART" id="SM00033">
    <property type="entry name" value="CH"/>
    <property type="match status" value="1"/>
</dbReference>
<evidence type="ECO:0000256" key="3">
    <source>
        <dbReference type="SAM" id="MobiDB-lite"/>
    </source>
</evidence>
<evidence type="ECO:0000313" key="7">
    <source>
        <dbReference type="Proteomes" id="UP000518305"/>
    </source>
</evidence>
<name>A0A7K9DNC1_9AVES</name>
<organism evidence="6 7">
    <name type="scientific">Hemiprocne comata</name>
    <dbReference type="NCBI Taxonomy" id="243314"/>
    <lineage>
        <taxon>Eukaryota</taxon>
        <taxon>Metazoa</taxon>
        <taxon>Chordata</taxon>
        <taxon>Craniata</taxon>
        <taxon>Vertebrata</taxon>
        <taxon>Euteleostomi</taxon>
        <taxon>Archelosauria</taxon>
        <taxon>Archosauria</taxon>
        <taxon>Dinosauria</taxon>
        <taxon>Saurischia</taxon>
        <taxon>Theropoda</taxon>
        <taxon>Coelurosauria</taxon>
        <taxon>Aves</taxon>
        <taxon>Neognathae</taxon>
        <taxon>Neoaves</taxon>
        <taxon>Strisores</taxon>
        <taxon>Apodiformes</taxon>
        <taxon>Apodidae</taxon>
        <taxon>Hemiprocninae</taxon>
        <taxon>Hemiprocne</taxon>
    </lineage>
</organism>
<gene>
    <name evidence="6" type="primary">Lrch1</name>
    <name evidence="6" type="ORF">HEMCOM_R04170</name>
</gene>
<dbReference type="CDD" id="cd21270">
    <property type="entry name" value="CH_LRCH1"/>
    <property type="match status" value="1"/>
</dbReference>
<dbReference type="Gene3D" id="3.80.10.10">
    <property type="entry name" value="Ribonuclease Inhibitor"/>
    <property type="match status" value="1"/>
</dbReference>
<protein>
    <submittedName>
        <fullName evidence="6">LRCH1 protein</fullName>
    </submittedName>
</protein>
<dbReference type="Gene3D" id="1.10.418.10">
    <property type="entry name" value="Calponin-like domain"/>
    <property type="match status" value="1"/>
</dbReference>
<dbReference type="InterPro" id="IPR032675">
    <property type="entry name" value="LRR_dom_sf"/>
</dbReference>
<evidence type="ECO:0000256" key="4">
    <source>
        <dbReference type="SAM" id="Phobius"/>
    </source>
</evidence>
<dbReference type="AlphaFoldDB" id="A0A7K9DNC1"/>
<dbReference type="Pfam" id="PF13855">
    <property type="entry name" value="LRR_8"/>
    <property type="match status" value="2"/>
</dbReference>
<dbReference type="SMART" id="SM00369">
    <property type="entry name" value="LRR_TYP"/>
    <property type="match status" value="5"/>
</dbReference>
<dbReference type="InterPro" id="IPR003591">
    <property type="entry name" value="Leu-rich_rpt_typical-subtyp"/>
</dbReference>
<dbReference type="InterPro" id="IPR036872">
    <property type="entry name" value="CH_dom_sf"/>
</dbReference>
<keyword evidence="4" id="KW-0472">Membrane</keyword>
<keyword evidence="4" id="KW-0812">Transmembrane</keyword>